<comment type="caution">
    <text evidence="1">The sequence shown here is derived from an EMBL/GenBank/DDBJ whole genome shotgun (WGS) entry which is preliminary data.</text>
</comment>
<keyword evidence="2" id="KW-1185">Reference proteome</keyword>
<dbReference type="SUPFAM" id="SSF54427">
    <property type="entry name" value="NTF2-like"/>
    <property type="match status" value="2"/>
</dbReference>
<dbReference type="GeneID" id="89930697"/>
<dbReference type="EMBL" id="JAVRRT010000017">
    <property type="protein sequence ID" value="KAK5165267.1"/>
    <property type="molecule type" value="Genomic_DNA"/>
</dbReference>
<reference evidence="1 2" key="1">
    <citation type="submission" date="2023-08" db="EMBL/GenBank/DDBJ databases">
        <title>Black Yeasts Isolated from many extreme environments.</title>
        <authorList>
            <person name="Coleine C."/>
            <person name="Stajich J.E."/>
            <person name="Selbmann L."/>
        </authorList>
    </citation>
    <scope>NUCLEOTIDE SEQUENCE [LARGE SCALE GENOMIC DNA]</scope>
    <source>
        <strain evidence="1 2">CCFEE 5935</strain>
    </source>
</reference>
<evidence type="ECO:0000313" key="2">
    <source>
        <dbReference type="Proteomes" id="UP001337655"/>
    </source>
</evidence>
<accession>A0AAV9NYV7</accession>
<dbReference type="Proteomes" id="UP001337655">
    <property type="component" value="Unassembled WGS sequence"/>
</dbReference>
<dbReference type="InterPro" id="IPR032710">
    <property type="entry name" value="NTF2-like_dom_sf"/>
</dbReference>
<gene>
    <name evidence="1" type="ORF">LTR77_009365</name>
</gene>
<proteinExistence type="predicted"/>
<protein>
    <submittedName>
        <fullName evidence="1">Uncharacterized protein</fullName>
    </submittedName>
</protein>
<dbReference type="RefSeq" id="XP_064655410.1">
    <property type="nucleotide sequence ID" value="XM_064806593.1"/>
</dbReference>
<dbReference type="AlphaFoldDB" id="A0AAV9NYV7"/>
<organism evidence="1 2">
    <name type="scientific">Saxophila tyrrhenica</name>
    <dbReference type="NCBI Taxonomy" id="1690608"/>
    <lineage>
        <taxon>Eukaryota</taxon>
        <taxon>Fungi</taxon>
        <taxon>Dikarya</taxon>
        <taxon>Ascomycota</taxon>
        <taxon>Pezizomycotina</taxon>
        <taxon>Dothideomycetes</taxon>
        <taxon>Dothideomycetidae</taxon>
        <taxon>Mycosphaerellales</taxon>
        <taxon>Extremaceae</taxon>
        <taxon>Saxophila</taxon>
    </lineage>
</organism>
<name>A0AAV9NYV7_9PEZI</name>
<evidence type="ECO:0000313" key="1">
    <source>
        <dbReference type="EMBL" id="KAK5165267.1"/>
    </source>
</evidence>
<sequence length="317" mass="34356">MSSSYNRFDESYTAAVRRSLATFHENLSKGRLQDNGPLFTKDVQWNFDGSLLISRQSAITTLQAVVNGIFDDAEASDLYLIVDGGVGAVLFELRGTPSVPQTGPFAGLDVVPGAPLNVRSAELMVYNEEALVEQINTIDPLALLQSQLTGASEAPPYDSTFTRPANSQTSSAYRDMLRRRMVALHENVNSGQASRNAEMADEGVEVVSTGRVSEKGRDAFVQLVSSHNAGQGAFLNKVFHDGYTLADGHLGAIDYVWQAAQESAYMGIAADQSKSVRMRGMLFLEFNEEGLIVKATDVSDESVIGTQLNLTGPFLYP</sequence>
<dbReference type="Gene3D" id="3.10.450.50">
    <property type="match status" value="2"/>
</dbReference>